<dbReference type="Pfam" id="PF03006">
    <property type="entry name" value="HlyIII"/>
    <property type="match status" value="1"/>
</dbReference>
<dbReference type="AlphaFoldDB" id="A0A4P9Y1S8"/>
<comment type="subcellular location">
    <subcellularLocation>
        <location evidence="1">Membrane</location>
        <topology evidence="1">Multi-pass membrane protein</topology>
    </subcellularLocation>
</comment>
<dbReference type="Proteomes" id="UP000267251">
    <property type="component" value="Unassembled WGS sequence"/>
</dbReference>
<organism evidence="7 8">
    <name type="scientific">Piptocephalis cylindrospora</name>
    <dbReference type="NCBI Taxonomy" id="1907219"/>
    <lineage>
        <taxon>Eukaryota</taxon>
        <taxon>Fungi</taxon>
        <taxon>Fungi incertae sedis</taxon>
        <taxon>Zoopagomycota</taxon>
        <taxon>Zoopagomycotina</taxon>
        <taxon>Zoopagomycetes</taxon>
        <taxon>Zoopagales</taxon>
        <taxon>Piptocephalidaceae</taxon>
        <taxon>Piptocephalis</taxon>
    </lineage>
</organism>
<dbReference type="PANTHER" id="PTHR20855:SF97">
    <property type="entry name" value="ADIPOR-LIKE RECEPTOR IZH3-RELATED"/>
    <property type="match status" value="1"/>
</dbReference>
<feature type="binding site" evidence="5">
    <location>
        <position position="134"/>
    </location>
    <ligand>
        <name>Zn(2+)</name>
        <dbReference type="ChEBI" id="CHEBI:29105"/>
    </ligand>
</feature>
<evidence type="ECO:0000256" key="2">
    <source>
        <dbReference type="ARBA" id="ARBA00022692"/>
    </source>
</evidence>
<feature type="binding site" evidence="5">
    <location>
        <position position="279"/>
    </location>
    <ligand>
        <name>Zn(2+)</name>
        <dbReference type="ChEBI" id="CHEBI:29105"/>
    </ligand>
</feature>
<feature type="transmembrane region" description="Helical" evidence="6">
    <location>
        <begin position="280"/>
        <end position="296"/>
    </location>
</feature>
<feature type="transmembrane region" description="Helical" evidence="6">
    <location>
        <begin position="212"/>
        <end position="229"/>
    </location>
</feature>
<feature type="binding site" evidence="5">
    <location>
        <position position="283"/>
    </location>
    <ligand>
        <name>Zn(2+)</name>
        <dbReference type="ChEBI" id="CHEBI:29105"/>
    </ligand>
</feature>
<proteinExistence type="predicted"/>
<reference evidence="8" key="1">
    <citation type="journal article" date="2018" name="Nat. Microbiol.">
        <title>Leveraging single-cell genomics to expand the fungal tree of life.</title>
        <authorList>
            <person name="Ahrendt S.R."/>
            <person name="Quandt C.A."/>
            <person name="Ciobanu D."/>
            <person name="Clum A."/>
            <person name="Salamov A."/>
            <person name="Andreopoulos B."/>
            <person name="Cheng J.F."/>
            <person name="Woyke T."/>
            <person name="Pelin A."/>
            <person name="Henrissat B."/>
            <person name="Reynolds N.K."/>
            <person name="Benny G.L."/>
            <person name="Smith M.E."/>
            <person name="James T.Y."/>
            <person name="Grigoriev I.V."/>
        </authorList>
    </citation>
    <scope>NUCLEOTIDE SEQUENCE [LARGE SCALE GENOMIC DNA]</scope>
</reference>
<dbReference type="GO" id="GO:0016020">
    <property type="term" value="C:membrane"/>
    <property type="evidence" value="ECO:0007669"/>
    <property type="project" value="UniProtKB-SubCell"/>
</dbReference>
<keyword evidence="8" id="KW-1185">Reference proteome</keyword>
<feature type="transmembrane region" description="Helical" evidence="6">
    <location>
        <begin position="110"/>
        <end position="133"/>
    </location>
</feature>
<evidence type="ECO:0000313" key="8">
    <source>
        <dbReference type="Proteomes" id="UP000267251"/>
    </source>
</evidence>
<evidence type="ECO:0000256" key="5">
    <source>
        <dbReference type="PIRSR" id="PIRSR604254-1"/>
    </source>
</evidence>
<dbReference type="GO" id="GO:0006882">
    <property type="term" value="P:intracellular zinc ion homeostasis"/>
    <property type="evidence" value="ECO:0007669"/>
    <property type="project" value="TreeGrafter"/>
</dbReference>
<dbReference type="InterPro" id="IPR004254">
    <property type="entry name" value="AdipoR/HlyIII-related"/>
</dbReference>
<protein>
    <submittedName>
        <fullName evidence="7">Hemolysin-III related-domain-containing protein</fullName>
    </submittedName>
</protein>
<keyword evidence="2 6" id="KW-0812">Transmembrane</keyword>
<gene>
    <name evidence="7" type="ORF">BJ684DRAFT_12112</name>
</gene>
<evidence type="ECO:0000256" key="6">
    <source>
        <dbReference type="SAM" id="Phobius"/>
    </source>
</evidence>
<evidence type="ECO:0000256" key="1">
    <source>
        <dbReference type="ARBA" id="ARBA00004141"/>
    </source>
</evidence>
<feature type="transmembrane region" description="Helical" evidence="6">
    <location>
        <begin position="81"/>
        <end position="98"/>
    </location>
</feature>
<feature type="transmembrane region" description="Helical" evidence="6">
    <location>
        <begin position="181"/>
        <end position="200"/>
    </location>
</feature>
<evidence type="ECO:0000256" key="4">
    <source>
        <dbReference type="ARBA" id="ARBA00023136"/>
    </source>
</evidence>
<dbReference type="GO" id="GO:0046872">
    <property type="term" value="F:metal ion binding"/>
    <property type="evidence" value="ECO:0007669"/>
    <property type="project" value="UniProtKB-KW"/>
</dbReference>
<accession>A0A4P9Y1S8</accession>
<dbReference type="GO" id="GO:0038023">
    <property type="term" value="F:signaling receptor activity"/>
    <property type="evidence" value="ECO:0007669"/>
    <property type="project" value="TreeGrafter"/>
</dbReference>
<keyword evidence="4 6" id="KW-0472">Membrane</keyword>
<keyword evidence="5" id="KW-0862">Zinc</keyword>
<feature type="transmembrane region" description="Helical" evidence="6">
    <location>
        <begin position="241"/>
        <end position="260"/>
    </location>
</feature>
<keyword evidence="5" id="KW-0479">Metal-binding</keyword>
<dbReference type="PANTHER" id="PTHR20855">
    <property type="entry name" value="ADIPOR/PROGESTIN RECEPTOR-RELATED"/>
    <property type="match status" value="1"/>
</dbReference>
<dbReference type="EMBL" id="KZ988523">
    <property type="protein sequence ID" value="RKP12021.1"/>
    <property type="molecule type" value="Genomic_DNA"/>
</dbReference>
<sequence>MYAAVAHYKGRALAVCADTAESACELYLQALEAGSRRLLHFEELPVEWQENEHILTGYRFLSSYTQCLHSIFQVHNETGNIWTHLLGALFFLGLAIYHHRHLLPSLDASLLDHTIFLIFFAAVAKCLICSVMYHTFTCHTHLPTMKCAATLDYMGISLLITASILVVEYYGFYCQDGPRNAYMLATAGMGIAGVILPWFPWFDEREYRGVRISVFLLMGAAGIFPILHAGLARGLFPTLHFLYPLIFSVLAYVAGVYFFVQKFPERKFPGWFDHLGNSHQLWHIFVVAGIWGHYVASKHFFAHRFTYGCLA</sequence>
<name>A0A4P9Y1S8_9FUNG</name>
<evidence type="ECO:0000256" key="3">
    <source>
        <dbReference type="ARBA" id="ARBA00022989"/>
    </source>
</evidence>
<feature type="transmembrane region" description="Helical" evidence="6">
    <location>
        <begin position="153"/>
        <end position="174"/>
    </location>
</feature>
<dbReference type="OrthoDB" id="5585746at2759"/>
<keyword evidence="3 6" id="KW-1133">Transmembrane helix</keyword>
<evidence type="ECO:0000313" key="7">
    <source>
        <dbReference type="EMBL" id="RKP12021.1"/>
    </source>
</evidence>